<sequence length="45" mass="4979">MGTSKKENEEVRKDPPGPVDHGRDGGMATRENAPEVVERSDDEKK</sequence>
<organism evidence="1 2">
    <name type="scientific">Rhodococcus sacchari</name>
    <dbReference type="NCBI Taxonomy" id="2962047"/>
    <lineage>
        <taxon>Bacteria</taxon>
        <taxon>Bacillati</taxon>
        <taxon>Actinomycetota</taxon>
        <taxon>Actinomycetes</taxon>
        <taxon>Mycobacteriales</taxon>
        <taxon>Nocardiaceae</taxon>
        <taxon>Rhodococcus</taxon>
    </lineage>
</organism>
<gene>
    <name evidence="1" type="ORF">OED52_17135</name>
</gene>
<accession>A0ACD4DEE9</accession>
<protein>
    <submittedName>
        <fullName evidence="1">Uncharacterized protein</fullName>
    </submittedName>
</protein>
<dbReference type="Proteomes" id="UP001156484">
    <property type="component" value="Chromosome"/>
</dbReference>
<evidence type="ECO:0000313" key="2">
    <source>
        <dbReference type="Proteomes" id="UP001156484"/>
    </source>
</evidence>
<name>A0ACD4DEE9_9NOCA</name>
<dbReference type="EMBL" id="CP107551">
    <property type="protein sequence ID" value="UYP18364.1"/>
    <property type="molecule type" value="Genomic_DNA"/>
</dbReference>
<keyword evidence="2" id="KW-1185">Reference proteome</keyword>
<proteinExistence type="predicted"/>
<evidence type="ECO:0000313" key="1">
    <source>
        <dbReference type="EMBL" id="UYP18364.1"/>
    </source>
</evidence>
<reference evidence="1" key="1">
    <citation type="submission" date="2022-10" db="EMBL/GenBank/DDBJ databases">
        <title>Rhodococcus ferula Z13 complete genome.</title>
        <authorList>
            <person name="Long X."/>
            <person name="Zang M."/>
        </authorList>
    </citation>
    <scope>NUCLEOTIDE SEQUENCE</scope>
    <source>
        <strain evidence="1">Z13</strain>
    </source>
</reference>